<dbReference type="InterPro" id="IPR000683">
    <property type="entry name" value="Gfo/Idh/MocA-like_OxRdtase_N"/>
</dbReference>
<dbReference type="Gene3D" id="3.30.360.10">
    <property type="entry name" value="Dihydrodipicolinate Reductase, domain 2"/>
    <property type="match status" value="1"/>
</dbReference>
<proteinExistence type="inferred from homology"/>
<keyword evidence="2" id="KW-0560">Oxidoreductase</keyword>
<gene>
    <name evidence="5" type="ORF">VUQ07_05905</name>
</gene>
<dbReference type="SUPFAM" id="SSF51735">
    <property type="entry name" value="NAD(P)-binding Rossmann-fold domains"/>
    <property type="match status" value="1"/>
</dbReference>
<evidence type="ECO:0000259" key="4">
    <source>
        <dbReference type="Pfam" id="PF22725"/>
    </source>
</evidence>
<dbReference type="AlphaFoldDB" id="A0AB74TVM0"/>
<reference evidence="5" key="1">
    <citation type="submission" date="2023-12" db="EMBL/GenBank/DDBJ databases">
        <title>Dolosigranulum savutii sp. nov. isolated from human upper respiratory samples collected in Botswana.</title>
        <authorList>
            <person name="Kelly M.S."/>
        </authorList>
    </citation>
    <scope>NUCLEOTIDE SEQUENCE</scope>
    <source>
        <strain evidence="5">MSK211</strain>
    </source>
</reference>
<dbReference type="PANTHER" id="PTHR43708">
    <property type="entry name" value="CONSERVED EXPRESSED OXIDOREDUCTASE (EUROFUNG)"/>
    <property type="match status" value="1"/>
</dbReference>
<dbReference type="EMBL" id="CP142436">
    <property type="protein sequence ID" value="XBC50802.1"/>
    <property type="molecule type" value="Genomic_DNA"/>
</dbReference>
<dbReference type="PANTHER" id="PTHR43708:SF5">
    <property type="entry name" value="CONSERVED EXPRESSED OXIDOREDUCTASE (EUROFUNG)-RELATED"/>
    <property type="match status" value="1"/>
</dbReference>
<dbReference type="InterPro" id="IPR036291">
    <property type="entry name" value="NAD(P)-bd_dom_sf"/>
</dbReference>
<feature type="domain" description="Gfo/Idh/MocA-like oxidoreductase N-terminal" evidence="3">
    <location>
        <begin position="5"/>
        <end position="121"/>
    </location>
</feature>
<name>A0AB74TVM0_9LACT</name>
<comment type="similarity">
    <text evidence="1">Belongs to the Gfo/Idh/MocA family.</text>
</comment>
<dbReference type="SUPFAM" id="SSF55347">
    <property type="entry name" value="Glyceraldehyde-3-phosphate dehydrogenase-like, C-terminal domain"/>
    <property type="match status" value="1"/>
</dbReference>
<accession>A0AB74TVM0</accession>
<dbReference type="GO" id="GO:0016491">
    <property type="term" value="F:oxidoreductase activity"/>
    <property type="evidence" value="ECO:0007669"/>
    <property type="project" value="UniProtKB-KW"/>
</dbReference>
<dbReference type="RefSeq" id="WP_347299009.1">
    <property type="nucleotide sequence ID" value="NZ_CP142436.1"/>
</dbReference>
<dbReference type="Pfam" id="PF01408">
    <property type="entry name" value="GFO_IDH_MocA"/>
    <property type="match status" value="1"/>
</dbReference>
<dbReference type="Gene3D" id="3.40.50.720">
    <property type="entry name" value="NAD(P)-binding Rossmann-like Domain"/>
    <property type="match status" value="1"/>
</dbReference>
<dbReference type="InterPro" id="IPR051317">
    <property type="entry name" value="Gfo/Idh/MocA_oxidoreduct"/>
</dbReference>
<evidence type="ECO:0000313" key="5">
    <source>
        <dbReference type="EMBL" id="XBC50802.1"/>
    </source>
</evidence>
<evidence type="ECO:0000256" key="2">
    <source>
        <dbReference type="ARBA" id="ARBA00023002"/>
    </source>
</evidence>
<protein>
    <submittedName>
        <fullName evidence="5">Gfo/Idh/MocA family oxidoreductase</fullName>
    </submittedName>
</protein>
<sequence>MSNKLNIVIVGFGGMGGFHFEKLNLNEHYHVQGIYDIDEAVQKKAEQESIKSYTSLDEVVNDETVDTVLIATPNDSHKSISIQALQHNKHVICEKPVTLTSEDLKEIIDVADKQNKVFMVHQNRRWDDDFHLVKSLYQTKQIGEIFHIESRVHGANGIPGDWRKEELYGGGMLYDWGVHLLDQLLWLFDYDMDNLSGELSYILGNDVDDGFTVHLNFKDVTTIVEVSTTSFIKLPRWYVKGTEGTAVIHDWDLQNEVVCPVKSKEQSHPKPIKAGAGLTKTMAPPSEDAVTKGSINSINFEMESFYDNFYHTVYGKGEPIVKNEQVLKTMEIIEKVFEAVQDEKVIKF</sequence>
<feature type="domain" description="GFO/IDH/MocA-like oxidoreductase" evidence="4">
    <location>
        <begin position="131"/>
        <end position="246"/>
    </location>
</feature>
<dbReference type="GO" id="GO:0000166">
    <property type="term" value="F:nucleotide binding"/>
    <property type="evidence" value="ECO:0007669"/>
    <property type="project" value="InterPro"/>
</dbReference>
<evidence type="ECO:0000259" key="3">
    <source>
        <dbReference type="Pfam" id="PF01408"/>
    </source>
</evidence>
<dbReference type="InterPro" id="IPR055170">
    <property type="entry name" value="GFO_IDH_MocA-like_dom"/>
</dbReference>
<organism evidence="5">
    <name type="scientific">Dolosigranulum savutiense</name>
    <dbReference type="NCBI Taxonomy" id="3110288"/>
    <lineage>
        <taxon>Bacteria</taxon>
        <taxon>Bacillati</taxon>
        <taxon>Bacillota</taxon>
        <taxon>Bacilli</taxon>
        <taxon>Lactobacillales</taxon>
        <taxon>Carnobacteriaceae</taxon>
        <taxon>Dolosigranulum</taxon>
    </lineage>
</organism>
<dbReference type="Pfam" id="PF22725">
    <property type="entry name" value="GFO_IDH_MocA_C3"/>
    <property type="match status" value="1"/>
</dbReference>
<evidence type="ECO:0000256" key="1">
    <source>
        <dbReference type="ARBA" id="ARBA00010928"/>
    </source>
</evidence>